<organism evidence="3 4">
    <name type="scientific">Purpureocillium takamizusanense</name>
    <dbReference type="NCBI Taxonomy" id="2060973"/>
    <lineage>
        <taxon>Eukaryota</taxon>
        <taxon>Fungi</taxon>
        <taxon>Dikarya</taxon>
        <taxon>Ascomycota</taxon>
        <taxon>Pezizomycotina</taxon>
        <taxon>Sordariomycetes</taxon>
        <taxon>Hypocreomycetidae</taxon>
        <taxon>Hypocreales</taxon>
        <taxon>Ophiocordycipitaceae</taxon>
        <taxon>Purpureocillium</taxon>
    </lineage>
</organism>
<dbReference type="GeneID" id="72070859"/>
<keyword evidence="2" id="KW-0812">Transmembrane</keyword>
<feature type="transmembrane region" description="Helical" evidence="2">
    <location>
        <begin position="107"/>
        <end position="128"/>
    </location>
</feature>
<reference evidence="3" key="1">
    <citation type="submission" date="2021-11" db="EMBL/GenBank/DDBJ databases">
        <title>Purpureocillium_takamizusanense_genome.</title>
        <authorList>
            <person name="Nguyen N.-H."/>
        </authorList>
    </citation>
    <scope>NUCLEOTIDE SEQUENCE</scope>
    <source>
        <strain evidence="3">PT3</strain>
    </source>
</reference>
<keyword evidence="4" id="KW-1185">Reference proteome</keyword>
<gene>
    <name evidence="3" type="ORF">JDV02_008914</name>
</gene>
<dbReference type="EMBL" id="CP086362">
    <property type="protein sequence ID" value="UNI23074.1"/>
    <property type="molecule type" value="Genomic_DNA"/>
</dbReference>
<feature type="transmembrane region" description="Helical" evidence="2">
    <location>
        <begin position="75"/>
        <end position="95"/>
    </location>
</feature>
<dbReference type="KEGG" id="ptkz:JDV02_008914"/>
<dbReference type="RefSeq" id="XP_047846555.1">
    <property type="nucleotide sequence ID" value="XM_047990548.1"/>
</dbReference>
<proteinExistence type="predicted"/>
<protein>
    <submittedName>
        <fullName evidence="3">Uncharacterized protein</fullName>
    </submittedName>
</protein>
<evidence type="ECO:0000256" key="2">
    <source>
        <dbReference type="SAM" id="Phobius"/>
    </source>
</evidence>
<name>A0A9Q8VFM8_9HYPO</name>
<feature type="compositionally biased region" description="Basic and acidic residues" evidence="1">
    <location>
        <begin position="21"/>
        <end position="36"/>
    </location>
</feature>
<dbReference type="Proteomes" id="UP000829364">
    <property type="component" value="Chromosome 9"/>
</dbReference>
<accession>A0A9Q8VFM8</accession>
<evidence type="ECO:0000313" key="4">
    <source>
        <dbReference type="Proteomes" id="UP000829364"/>
    </source>
</evidence>
<evidence type="ECO:0000256" key="1">
    <source>
        <dbReference type="SAM" id="MobiDB-lite"/>
    </source>
</evidence>
<dbReference type="AlphaFoldDB" id="A0A9Q8VFM8"/>
<keyword evidence="2" id="KW-0472">Membrane</keyword>
<evidence type="ECO:0000313" key="3">
    <source>
        <dbReference type="EMBL" id="UNI23074.1"/>
    </source>
</evidence>
<feature type="transmembrane region" description="Helical" evidence="2">
    <location>
        <begin position="140"/>
        <end position="165"/>
    </location>
</feature>
<feature type="compositionally biased region" description="Low complexity" evidence="1">
    <location>
        <begin position="8"/>
        <end position="19"/>
    </location>
</feature>
<keyword evidence="2" id="KW-1133">Transmembrane helix</keyword>
<dbReference type="OrthoDB" id="3438583at2759"/>
<feature type="region of interest" description="Disordered" evidence="1">
    <location>
        <begin position="1"/>
        <end position="36"/>
    </location>
</feature>
<sequence length="271" mass="29094">MDREPQTALLGSPPSAAAAVHPEETRQGLLSRDDNELADLGAKEAPEAAPLQGPLPTGRWAPAGSINGTYQRANLCLVALWLLSFIVLGASASALPPAMQLPEVIPLAAYAVACSVVHILLLFLQLRTKPASSASPRPPLSYLGGTAVSAVMWAGAVGCAVPMLLWTRRVRGERDESKTTYHCGKYSSGPCHPYTARAVLFERAVFVLVVSCLALTARLAQCYVLSGLWRRHFTPQEIKAARLHDAPAPGPRMSLRQAWLDGWRQGWTGGK</sequence>